<feature type="region of interest" description="Disordered" evidence="1">
    <location>
        <begin position="185"/>
        <end position="295"/>
    </location>
</feature>
<reference evidence="4 5" key="1">
    <citation type="journal article" date="2012" name="Nat. Genet.">
        <title>Plasmodium cynomolgi genome sequences provide insight into Plasmodium vivax and the monkey malaria clade.</title>
        <authorList>
            <person name="Tachibana S."/>
            <person name="Sullivan S.A."/>
            <person name="Kawai S."/>
            <person name="Nakamura S."/>
            <person name="Kim H.R."/>
            <person name="Goto N."/>
            <person name="Arisue N."/>
            <person name="Palacpac N.M.Q."/>
            <person name="Honma H."/>
            <person name="Yagi M."/>
            <person name="Tougan T."/>
            <person name="Katakai Y."/>
            <person name="Kaneko O."/>
            <person name="Mita T."/>
            <person name="Kita K."/>
            <person name="Yasutomi Y."/>
            <person name="Sutton P.L."/>
            <person name="Shakhbatyan R."/>
            <person name="Horii T."/>
            <person name="Yasunaga T."/>
            <person name="Barnwell J.W."/>
            <person name="Escalante A.A."/>
            <person name="Carlton J.M."/>
            <person name="Tanabe K."/>
        </authorList>
    </citation>
    <scope>NUCLEOTIDE SEQUENCE [LARGE SCALE GENOMIC DNA]</scope>
    <source>
        <strain evidence="4 5">B</strain>
    </source>
</reference>
<dbReference type="Proteomes" id="UP000006319">
    <property type="component" value="Chromosome 5"/>
</dbReference>
<feature type="compositionally biased region" description="Basic and acidic residues" evidence="1">
    <location>
        <begin position="226"/>
        <end position="251"/>
    </location>
</feature>
<dbReference type="InterPro" id="IPR019111">
    <property type="entry name" value="PRESA_N"/>
</dbReference>
<keyword evidence="2" id="KW-0732">Signal</keyword>
<keyword evidence="5" id="KW-1185">Reference proteome</keyword>
<organism evidence="4 5">
    <name type="scientific">Plasmodium cynomolgi (strain B)</name>
    <dbReference type="NCBI Taxonomy" id="1120755"/>
    <lineage>
        <taxon>Eukaryota</taxon>
        <taxon>Sar</taxon>
        <taxon>Alveolata</taxon>
        <taxon>Apicomplexa</taxon>
        <taxon>Aconoidasida</taxon>
        <taxon>Haemosporida</taxon>
        <taxon>Plasmodiidae</taxon>
        <taxon>Plasmodium</taxon>
        <taxon>Plasmodium (Plasmodium)</taxon>
    </lineage>
</organism>
<dbReference type="OrthoDB" id="387679at2759"/>
<proteinExistence type="predicted"/>
<dbReference type="AlphaFoldDB" id="K6UCP5"/>
<dbReference type="Gene3D" id="6.10.280.180">
    <property type="entry name" value="Plasmodium RESA, N-terminal helical domain"/>
    <property type="match status" value="1"/>
</dbReference>
<feature type="compositionally biased region" description="Polar residues" evidence="1">
    <location>
        <begin position="127"/>
        <end position="147"/>
    </location>
</feature>
<feature type="compositionally biased region" description="Basic and acidic residues" evidence="1">
    <location>
        <begin position="185"/>
        <end position="202"/>
    </location>
</feature>
<name>K6UCP5_PLACD</name>
<dbReference type="OMA" id="RSWANEQ"/>
<dbReference type="InterPro" id="IPR044885">
    <property type="entry name" value="PRESA_N_sf"/>
</dbReference>
<gene>
    <name evidence="4" type="ORF">PCYB_052290</name>
</gene>
<accession>K6UCP5</accession>
<evidence type="ECO:0000259" key="3">
    <source>
        <dbReference type="Pfam" id="PF09687"/>
    </source>
</evidence>
<sequence length="487" mass="57655">MVYSKERRSWVHVLYVVPLFLICTVSLSPNEAMQVGTLAGTYPFRCARSLSEMSLLLNDSIFGDNEQTNENNYTSGNGHIVMNQEGPADGEMNTKDNWAELKNLTWLELQNGNGLGEKHHGGDDQQQRSWANEQQRSWANEQQRSWVNEQQRNSANEQESNSANEQQINWMDLIHLKWDDEGHRKLEDEKSNGRSQKRRLDLSDGDEFDGSDRDEFDLYDGDEFDGSDRDELDGSDRDELAWSDEEKDKKPYPRQRYGAYPQQSYGAYPKQSYGAYPQQSYGGSPQQSYGAPPQQRREAYPRRYGWADYPNWKNRVLERYKRRLPYGCNIYDISKELTDEQILNMQEDLFFRISKRKAFIFYFYYGIYLERKYYNMVNYLSKWFADAAKANNLSDAYKLECWEECIVQLMYDLEYIQMTCEKLFSNFVSKRRKKNMWTVSFENLLYRFRKIACTSIAFNKDKWSSILTHRLNSYLANENREDSTQRR</sequence>
<feature type="signal peptide" evidence="2">
    <location>
        <begin position="1"/>
        <end position="26"/>
    </location>
</feature>
<evidence type="ECO:0000313" key="4">
    <source>
        <dbReference type="EMBL" id="GAB65211.1"/>
    </source>
</evidence>
<feature type="compositionally biased region" description="Low complexity" evidence="1">
    <location>
        <begin position="276"/>
        <end position="290"/>
    </location>
</feature>
<evidence type="ECO:0000256" key="1">
    <source>
        <dbReference type="SAM" id="MobiDB-lite"/>
    </source>
</evidence>
<feature type="compositionally biased region" description="Low complexity" evidence="1">
    <location>
        <begin position="148"/>
        <end position="165"/>
    </location>
</feature>
<evidence type="ECO:0000313" key="5">
    <source>
        <dbReference type="Proteomes" id="UP000006319"/>
    </source>
</evidence>
<dbReference type="GeneID" id="14691600"/>
<dbReference type="PhylomeDB" id="K6UCP5"/>
<feature type="compositionally biased region" description="Basic and acidic residues" evidence="1">
    <location>
        <begin position="116"/>
        <end position="126"/>
    </location>
</feature>
<dbReference type="eggNOG" id="ENOG502SD46">
    <property type="taxonomic scope" value="Eukaryota"/>
</dbReference>
<dbReference type="VEuPathDB" id="PlasmoDB:PCYB_052290"/>
<feature type="chain" id="PRO_5003894809" evidence="2">
    <location>
        <begin position="27"/>
        <end position="487"/>
    </location>
</feature>
<feature type="compositionally biased region" description="Acidic residues" evidence="1">
    <location>
        <begin position="203"/>
        <end position="225"/>
    </location>
</feature>
<dbReference type="RefSeq" id="XP_004221158.1">
    <property type="nucleotide sequence ID" value="XM_004221110.1"/>
</dbReference>
<dbReference type="EMBL" id="DF157097">
    <property type="protein sequence ID" value="GAB65211.1"/>
    <property type="molecule type" value="Genomic_DNA"/>
</dbReference>
<feature type="domain" description="Plasmodium RESA N-terminal" evidence="3">
    <location>
        <begin position="336"/>
        <end position="463"/>
    </location>
</feature>
<dbReference type="KEGG" id="pcy:PCYB_052290"/>
<evidence type="ECO:0000256" key="2">
    <source>
        <dbReference type="SAM" id="SignalP"/>
    </source>
</evidence>
<feature type="region of interest" description="Disordered" evidence="1">
    <location>
        <begin position="112"/>
        <end position="165"/>
    </location>
</feature>
<dbReference type="Pfam" id="PF09687">
    <property type="entry name" value="PRESAN"/>
    <property type="match status" value="1"/>
</dbReference>
<protein>
    <submittedName>
        <fullName evidence="4">RAD protein</fullName>
    </submittedName>
</protein>